<proteinExistence type="predicted"/>
<evidence type="ECO:0000256" key="6">
    <source>
        <dbReference type="SAM" id="MobiDB-lite"/>
    </source>
</evidence>
<reference evidence="9" key="1">
    <citation type="submission" date="2025-08" db="UniProtKB">
        <authorList>
            <consortium name="RefSeq"/>
        </authorList>
    </citation>
    <scope>IDENTIFICATION</scope>
    <source>
        <tissue evidence="9">Young leaves</tissue>
    </source>
</reference>
<dbReference type="CDD" id="cd11378">
    <property type="entry name" value="DUF296"/>
    <property type="match status" value="1"/>
</dbReference>
<evidence type="ECO:0000256" key="5">
    <source>
        <dbReference type="PIRNR" id="PIRNR016021"/>
    </source>
</evidence>
<evidence type="ECO:0000256" key="2">
    <source>
        <dbReference type="ARBA" id="ARBA00023125"/>
    </source>
</evidence>
<protein>
    <recommendedName>
        <fullName evidence="5">AT-hook motif nuclear-localized protein</fullName>
    </recommendedName>
</protein>
<organism evidence="8 9">
    <name type="scientific">Cucurbita maxima</name>
    <name type="common">Pumpkin</name>
    <name type="synonym">Winter squash</name>
    <dbReference type="NCBI Taxonomy" id="3661"/>
    <lineage>
        <taxon>Eukaryota</taxon>
        <taxon>Viridiplantae</taxon>
        <taxon>Streptophyta</taxon>
        <taxon>Embryophyta</taxon>
        <taxon>Tracheophyta</taxon>
        <taxon>Spermatophyta</taxon>
        <taxon>Magnoliopsida</taxon>
        <taxon>eudicotyledons</taxon>
        <taxon>Gunneridae</taxon>
        <taxon>Pentapetalae</taxon>
        <taxon>rosids</taxon>
        <taxon>fabids</taxon>
        <taxon>Cucurbitales</taxon>
        <taxon>Cucurbitaceae</taxon>
        <taxon>Cucurbiteae</taxon>
        <taxon>Cucurbita</taxon>
    </lineage>
</organism>
<accession>A0A6J1JJS5</accession>
<feature type="region of interest" description="Disordered" evidence="6">
    <location>
        <begin position="16"/>
        <end position="41"/>
    </location>
</feature>
<name>A0A6J1JJS5_CUCMA</name>
<feature type="domain" description="PPC" evidence="7">
    <location>
        <begin position="45"/>
        <end position="184"/>
    </location>
</feature>
<dbReference type="SUPFAM" id="SSF117856">
    <property type="entry name" value="AF0104/ALDC/Ptd012-like"/>
    <property type="match status" value="1"/>
</dbReference>
<comment type="function">
    <text evidence="5">Transcription factor that specifically binds AT-rich DNA sequences related to the nuclear matrix attachment regions (MARs).</text>
</comment>
<dbReference type="GO" id="GO:0003700">
    <property type="term" value="F:DNA-binding transcription factor activity"/>
    <property type="evidence" value="ECO:0007669"/>
    <property type="project" value="TreeGrafter"/>
</dbReference>
<keyword evidence="3 5" id="KW-0804">Transcription</keyword>
<dbReference type="AlphaFoldDB" id="A0A6J1JJS5"/>
<dbReference type="GeneID" id="111487555"/>
<keyword evidence="4 5" id="KW-0539">Nucleus</keyword>
<dbReference type="InterPro" id="IPR005175">
    <property type="entry name" value="PPC_dom"/>
</dbReference>
<evidence type="ECO:0000256" key="3">
    <source>
        <dbReference type="ARBA" id="ARBA00023163"/>
    </source>
</evidence>
<comment type="subcellular location">
    <subcellularLocation>
        <location evidence="5">Nucleus</location>
    </subcellularLocation>
</comment>
<keyword evidence="2 5" id="KW-0238">DNA-binding</keyword>
<evidence type="ECO:0000313" key="9">
    <source>
        <dbReference type="RefSeq" id="XP_022990772.1"/>
    </source>
</evidence>
<evidence type="ECO:0000313" key="8">
    <source>
        <dbReference type="Proteomes" id="UP000504608"/>
    </source>
</evidence>
<dbReference type="PROSITE" id="PS51742">
    <property type="entry name" value="PPC"/>
    <property type="match status" value="1"/>
</dbReference>
<dbReference type="Gene3D" id="3.30.1330.80">
    <property type="entry name" value="Hypothetical protein, similar to alpha- acetolactate decarboxylase, domain 2"/>
    <property type="match status" value="1"/>
</dbReference>
<dbReference type="Pfam" id="PF03479">
    <property type="entry name" value="PCC"/>
    <property type="match status" value="1"/>
</dbReference>
<dbReference type="GO" id="GO:0003680">
    <property type="term" value="F:minor groove of adenine-thymine-rich DNA binding"/>
    <property type="evidence" value="ECO:0007669"/>
    <property type="project" value="UniProtKB-UniRule"/>
</dbReference>
<dbReference type="GO" id="GO:0005634">
    <property type="term" value="C:nucleus"/>
    <property type="evidence" value="ECO:0007669"/>
    <property type="project" value="UniProtKB-SubCell"/>
</dbReference>
<gene>
    <name evidence="9" type="primary">LOC111487555</name>
</gene>
<sequence>MASRWWSGIGIEDQHGAKIHRRRRGRPPGSKNKPRPPILNTNQAPNAFQTHVFQITPATDIAHSISTFAHRRHCGLSILSVSGLVANVTLHQPAAPGGVITLHERFEILSLSGAFHPAPSPQWATSLTVCLAGGQGRVVGGLVSGPLIAAGPVIVIAASFTNAIYERLQIDEEEENGNEEMDMEDHSNGKNSVGESSGGACLAVHNLISNTQISEDVFWAQLPPSH</sequence>
<dbReference type="PANTHER" id="PTHR31100:SF14">
    <property type="entry name" value="AT-HOOK MOTIF NUCLEAR-LOCALIZED PROTEIN 15"/>
    <property type="match status" value="1"/>
</dbReference>
<keyword evidence="1 5" id="KW-0805">Transcription regulation</keyword>
<evidence type="ECO:0000256" key="4">
    <source>
        <dbReference type="ARBA" id="ARBA00023242"/>
    </source>
</evidence>
<keyword evidence="8" id="KW-1185">Reference proteome</keyword>
<dbReference type="RefSeq" id="XP_022990772.1">
    <property type="nucleotide sequence ID" value="XM_023135004.1"/>
</dbReference>
<dbReference type="OrthoDB" id="781434at2759"/>
<feature type="compositionally biased region" description="Basic residues" evidence="6">
    <location>
        <begin position="17"/>
        <end position="26"/>
    </location>
</feature>
<evidence type="ECO:0000256" key="1">
    <source>
        <dbReference type="ARBA" id="ARBA00023015"/>
    </source>
</evidence>
<feature type="region of interest" description="Disordered" evidence="6">
    <location>
        <begin position="175"/>
        <end position="195"/>
    </location>
</feature>
<evidence type="ECO:0000259" key="7">
    <source>
        <dbReference type="PROSITE" id="PS51742"/>
    </source>
</evidence>
<dbReference type="PIRSF" id="PIRSF016021">
    <property type="entry name" value="ESCAROLA"/>
    <property type="match status" value="1"/>
</dbReference>
<dbReference type="Proteomes" id="UP000504608">
    <property type="component" value="Unplaced"/>
</dbReference>
<dbReference type="KEGG" id="cmax:111487555"/>
<dbReference type="PANTHER" id="PTHR31100">
    <property type="entry name" value="AT-HOOK MOTIF NUCLEAR-LOCALIZED PROTEIN 15"/>
    <property type="match status" value="1"/>
</dbReference>
<dbReference type="InterPro" id="IPR014476">
    <property type="entry name" value="AHL15-29"/>
</dbReference>